<evidence type="ECO:0000313" key="2">
    <source>
        <dbReference type="Proteomes" id="UP000614334"/>
    </source>
</evidence>
<comment type="caution">
    <text evidence="1">The sequence shown here is derived from an EMBL/GenBank/DDBJ whole genome shotgun (WGS) entry which is preliminary data.</text>
</comment>
<accession>A0A8H7I4V7</accession>
<sequence length="118" mass="12960">MIQDGNRDFEKHAHKLGEVIPAFDIQRRFEEPEKMFARTGLNEREEDCSCFSKVQLKNVTLSSAAATPVHIGDLAVFGGNDKSEKGYEMGKAVGTVTGVAAIVLTLSKTFEVSRLLKT</sequence>
<reference evidence="1" key="1">
    <citation type="submission" date="2020-09" db="EMBL/GenBank/DDBJ databases">
        <title>Comparative genome analyses of four rice-infecting Rhizoctonia solani isolates reveal extensive enrichment of homogalacturonan modification genes.</title>
        <authorList>
            <person name="Lee D.-Y."/>
            <person name="Jeon J."/>
            <person name="Kim K.-T."/>
            <person name="Cheong K."/>
            <person name="Song H."/>
            <person name="Choi G."/>
            <person name="Ko J."/>
            <person name="Opiyo S.O."/>
            <person name="Zuo S."/>
            <person name="Madhav S."/>
            <person name="Lee Y.-H."/>
            <person name="Wang G.-L."/>
        </authorList>
    </citation>
    <scope>NUCLEOTIDE SEQUENCE</scope>
    <source>
        <strain evidence="1">AG1-IA B2</strain>
    </source>
</reference>
<dbReference type="EMBL" id="JACYCF010000019">
    <property type="protein sequence ID" value="KAF8750779.1"/>
    <property type="molecule type" value="Genomic_DNA"/>
</dbReference>
<gene>
    <name evidence="1" type="ORF">RHS01_08879</name>
</gene>
<evidence type="ECO:0000313" key="1">
    <source>
        <dbReference type="EMBL" id="KAF8750779.1"/>
    </source>
</evidence>
<dbReference type="AlphaFoldDB" id="A0A8H7I4V7"/>
<organism evidence="1 2">
    <name type="scientific">Rhizoctonia solani</name>
    <dbReference type="NCBI Taxonomy" id="456999"/>
    <lineage>
        <taxon>Eukaryota</taxon>
        <taxon>Fungi</taxon>
        <taxon>Dikarya</taxon>
        <taxon>Basidiomycota</taxon>
        <taxon>Agaricomycotina</taxon>
        <taxon>Agaricomycetes</taxon>
        <taxon>Cantharellales</taxon>
        <taxon>Ceratobasidiaceae</taxon>
        <taxon>Rhizoctonia</taxon>
    </lineage>
</organism>
<protein>
    <submittedName>
        <fullName evidence="1">Uncharacterized protein</fullName>
    </submittedName>
</protein>
<dbReference type="Proteomes" id="UP000614334">
    <property type="component" value="Unassembled WGS sequence"/>
</dbReference>
<name>A0A8H7I4V7_9AGAM</name>
<proteinExistence type="predicted"/>